<dbReference type="EMBL" id="VEVQ02000008">
    <property type="protein sequence ID" value="NHN26580.1"/>
    <property type="molecule type" value="Genomic_DNA"/>
</dbReference>
<accession>A0ABX0IXV4</accession>
<reference evidence="1" key="1">
    <citation type="submission" date="2019-05" db="EMBL/GenBank/DDBJ databases">
        <authorList>
            <person name="Lianzixin W."/>
        </authorList>
    </citation>
    <scope>NUCLEOTIDE SEQUENCE</scope>
    <source>
        <strain evidence="1">EC11</strain>
    </source>
</reference>
<reference evidence="1" key="2">
    <citation type="submission" date="2020-02" db="EMBL/GenBank/DDBJ databases">
        <title>Flavobacterium profundi sp. nov., isolated from a deep-sea seamount.</title>
        <authorList>
            <person name="Zhang D.-C."/>
        </authorList>
    </citation>
    <scope>NUCLEOTIDE SEQUENCE</scope>
    <source>
        <strain evidence="1">EC11</strain>
    </source>
</reference>
<evidence type="ECO:0000313" key="2">
    <source>
        <dbReference type="Proteomes" id="UP000817854"/>
    </source>
</evidence>
<keyword evidence="2" id="KW-1185">Reference proteome</keyword>
<organism evidence="1 2">
    <name type="scientific">Flavobacterium jejuense</name>
    <dbReference type="NCBI Taxonomy" id="1544455"/>
    <lineage>
        <taxon>Bacteria</taxon>
        <taxon>Pseudomonadati</taxon>
        <taxon>Bacteroidota</taxon>
        <taxon>Flavobacteriia</taxon>
        <taxon>Flavobacteriales</taxon>
        <taxon>Flavobacteriaceae</taxon>
        <taxon>Flavobacterium</taxon>
    </lineage>
</organism>
<proteinExistence type="predicted"/>
<gene>
    <name evidence="1" type="ORF">FIA58_012910</name>
</gene>
<dbReference type="RefSeq" id="WP_140962899.1">
    <property type="nucleotide sequence ID" value="NZ_VEVQ02000008.1"/>
</dbReference>
<dbReference type="Proteomes" id="UP000817854">
    <property type="component" value="Unassembled WGS sequence"/>
</dbReference>
<comment type="caution">
    <text evidence="1">The sequence shown here is derived from an EMBL/GenBank/DDBJ whole genome shotgun (WGS) entry which is preliminary data.</text>
</comment>
<name>A0ABX0IXV4_9FLAO</name>
<sequence length="78" mass="9061">MQANNKKVSKTEETKIIEIKKVETEEKEDVKLENLKNPKFTWYVICKDGESYIFQTNTDDFDVALSTGNNLCRSLGIW</sequence>
<protein>
    <submittedName>
        <fullName evidence="1">Uncharacterized protein</fullName>
    </submittedName>
</protein>
<evidence type="ECO:0000313" key="1">
    <source>
        <dbReference type="EMBL" id="NHN26580.1"/>
    </source>
</evidence>